<comment type="caution">
    <text evidence="2">The sequence shown here is derived from an EMBL/GenBank/DDBJ whole genome shotgun (WGS) entry which is preliminary data.</text>
</comment>
<evidence type="ECO:0000256" key="1">
    <source>
        <dbReference type="SAM" id="MobiDB-lite"/>
    </source>
</evidence>
<evidence type="ECO:0000313" key="2">
    <source>
        <dbReference type="EMBL" id="OEG15288.1"/>
    </source>
</evidence>
<evidence type="ECO:0000313" key="3">
    <source>
        <dbReference type="Proteomes" id="UP000094764"/>
    </source>
</evidence>
<name>A0A1E5GRC7_9ENTE</name>
<dbReference type="STRING" id="903983.BCR23_10670"/>
<protein>
    <submittedName>
        <fullName evidence="2">Uncharacterized protein</fullName>
    </submittedName>
</protein>
<sequence>MLEAIEKLLKEYKKNLQKMSAQATAMALVQKKDSLVKKTKKSGETESESAKSSITSATSGLGETVKGQFGKKVTQVLDEQGKMLDKF</sequence>
<dbReference type="OrthoDB" id="2361688at2"/>
<accession>A0A1E5GRC7</accession>
<organism evidence="2 3">
    <name type="scientific">Enterococcus quebecensis</name>
    <dbReference type="NCBI Taxonomy" id="903983"/>
    <lineage>
        <taxon>Bacteria</taxon>
        <taxon>Bacillati</taxon>
        <taxon>Bacillota</taxon>
        <taxon>Bacilli</taxon>
        <taxon>Lactobacillales</taxon>
        <taxon>Enterococcaceae</taxon>
        <taxon>Enterococcus</taxon>
    </lineage>
</organism>
<reference evidence="3" key="1">
    <citation type="submission" date="2016-09" db="EMBL/GenBank/DDBJ databases">
        <authorList>
            <person name="Gulvik C.A."/>
        </authorList>
    </citation>
    <scope>NUCLEOTIDE SEQUENCE [LARGE SCALE GENOMIC DNA]</scope>
    <source>
        <strain evidence="3">LMG 26306</strain>
    </source>
</reference>
<dbReference type="PATRIC" id="fig|903983.4.peg.2358"/>
<dbReference type="RefSeq" id="WP_069635776.1">
    <property type="nucleotide sequence ID" value="NZ_JXKZ01000005.1"/>
</dbReference>
<dbReference type="AlphaFoldDB" id="A0A1E5GRC7"/>
<keyword evidence="3" id="KW-1185">Reference proteome</keyword>
<feature type="region of interest" description="Disordered" evidence="1">
    <location>
        <begin position="36"/>
        <end position="62"/>
    </location>
</feature>
<gene>
    <name evidence="2" type="ORF">BCR23_10670</name>
</gene>
<dbReference type="Proteomes" id="UP000094764">
    <property type="component" value="Unassembled WGS sequence"/>
</dbReference>
<proteinExistence type="predicted"/>
<dbReference type="EMBL" id="MIKB01000016">
    <property type="protein sequence ID" value="OEG15288.1"/>
    <property type="molecule type" value="Genomic_DNA"/>
</dbReference>